<keyword evidence="4" id="KW-1185">Reference proteome</keyword>
<dbReference type="Pfam" id="PF00561">
    <property type="entry name" value="Abhydrolase_1"/>
    <property type="match status" value="1"/>
</dbReference>
<name>A0A9N8ZI66_9GLOM</name>
<proteinExistence type="predicted"/>
<dbReference type="PANTHER" id="PTHR43433:SF10">
    <property type="entry name" value="AB HYDROLASE-1 DOMAIN-CONTAINING PROTEIN"/>
    <property type="match status" value="1"/>
</dbReference>
<dbReference type="PANTHER" id="PTHR43433">
    <property type="entry name" value="HYDROLASE, ALPHA/BETA FOLD FAMILY PROTEIN"/>
    <property type="match status" value="1"/>
</dbReference>
<evidence type="ECO:0000313" key="4">
    <source>
        <dbReference type="Proteomes" id="UP000789706"/>
    </source>
</evidence>
<dbReference type="InterPro" id="IPR000073">
    <property type="entry name" value="AB_hydrolase_1"/>
</dbReference>
<reference evidence="3" key="1">
    <citation type="submission" date="2021-06" db="EMBL/GenBank/DDBJ databases">
        <authorList>
            <person name="Kallberg Y."/>
            <person name="Tangrot J."/>
            <person name="Rosling A."/>
        </authorList>
    </citation>
    <scope>NUCLEOTIDE SEQUENCE</scope>
    <source>
        <strain evidence="3">AZ414A</strain>
    </source>
</reference>
<dbReference type="SUPFAM" id="SSF53474">
    <property type="entry name" value="alpha/beta-Hydrolases"/>
    <property type="match status" value="1"/>
</dbReference>
<evidence type="ECO:0000259" key="2">
    <source>
        <dbReference type="Pfam" id="PF00561"/>
    </source>
</evidence>
<feature type="region of interest" description="Disordered" evidence="1">
    <location>
        <begin position="41"/>
        <end position="71"/>
    </location>
</feature>
<sequence length="507" mass="56575">MNVHPERISSSAVFTNSINTTISSGGKFSLSNSNTSKSIFLQRPTSKTSDISEDKSSSIKRTTSTSTSRLNPLKSPTSLFIRKRLSVITDENSDPKTSVTLSITTDISESSNSSTYQIIDDENNLDILTFLAAPRLTQRVRLSSGRVVSFSEVGDRNGFPVFIFLGMGCVRYFIAFFDDLAKSYGLRLICPDRPGIGLSDDVKSDEQGVLKWPSVIEELCNILDIPQFFLMAHSAGAPYALACALKIPQRIKGTIYLVCPWVSTTVANNFKWLRFVPTPIMKFTNSAGISIQQIIHGRQPYSTKPASQRNSGALAAQVSNVEKKQQLGLAILKASFAENLAGANNDLVMCFERRRPFGFSYVDVERSVHVFHGTKDERIPVSAVRWMEENMPDCRLTLIEGGKHSLFLRAEVVDTIFKSIAVQLHERKLCRMCQISTKCWLQEEAEQLKKERELQIQKKVESSFAKLTRKASSDSNIIGNPNFVMNRSSADQIPQNGNKLLTVYTYF</sequence>
<evidence type="ECO:0000256" key="1">
    <source>
        <dbReference type="SAM" id="MobiDB-lite"/>
    </source>
</evidence>
<feature type="domain" description="AB hydrolase-1" evidence="2">
    <location>
        <begin position="168"/>
        <end position="408"/>
    </location>
</feature>
<protein>
    <submittedName>
        <fullName evidence="3">645_t:CDS:1</fullName>
    </submittedName>
</protein>
<feature type="compositionally biased region" description="Low complexity" evidence="1">
    <location>
        <begin position="59"/>
        <end position="69"/>
    </location>
</feature>
<dbReference type="Gene3D" id="3.40.50.1820">
    <property type="entry name" value="alpha/beta hydrolase"/>
    <property type="match status" value="1"/>
</dbReference>
<dbReference type="OrthoDB" id="435520at2759"/>
<dbReference type="InterPro" id="IPR050471">
    <property type="entry name" value="AB_hydrolase"/>
</dbReference>
<organism evidence="3 4">
    <name type="scientific">Diversispora eburnea</name>
    <dbReference type="NCBI Taxonomy" id="1213867"/>
    <lineage>
        <taxon>Eukaryota</taxon>
        <taxon>Fungi</taxon>
        <taxon>Fungi incertae sedis</taxon>
        <taxon>Mucoromycota</taxon>
        <taxon>Glomeromycotina</taxon>
        <taxon>Glomeromycetes</taxon>
        <taxon>Diversisporales</taxon>
        <taxon>Diversisporaceae</taxon>
        <taxon>Diversispora</taxon>
    </lineage>
</organism>
<dbReference type="AlphaFoldDB" id="A0A9N8ZI66"/>
<dbReference type="EMBL" id="CAJVPK010000339">
    <property type="protein sequence ID" value="CAG8496631.1"/>
    <property type="molecule type" value="Genomic_DNA"/>
</dbReference>
<dbReference type="InterPro" id="IPR029058">
    <property type="entry name" value="AB_hydrolase_fold"/>
</dbReference>
<evidence type="ECO:0000313" key="3">
    <source>
        <dbReference type="EMBL" id="CAG8496631.1"/>
    </source>
</evidence>
<dbReference type="Proteomes" id="UP000789706">
    <property type="component" value="Unassembled WGS sequence"/>
</dbReference>
<comment type="caution">
    <text evidence="3">The sequence shown here is derived from an EMBL/GenBank/DDBJ whole genome shotgun (WGS) entry which is preliminary data.</text>
</comment>
<accession>A0A9N8ZI66</accession>
<gene>
    <name evidence="3" type="ORF">DEBURN_LOCUS4455</name>
</gene>